<proteinExistence type="predicted"/>
<name>A0A7X6HZ19_9ACTN</name>
<keyword evidence="1" id="KW-0732">Signal</keyword>
<gene>
    <name evidence="2" type="ORF">HCN56_09415</name>
</gene>
<sequence length="190" mass="21102">MTRNHWFIGAAAFLVLLSTAGCTSSEAEEEPKRLYDIPQALCDMPPLDLDLDPVFPPGESLEVDHNFVDAESGTFSCEHRVDRVPVIKLHAQFYTDRGVADPPYDYGLRSYPKQEPVAVPGSNEAWAWPGLASAVTECTFEGETRPYFTSVITMYPDDEDLALALVSELIQPVTEHAQQHCNTLKNQATE</sequence>
<evidence type="ECO:0000313" key="3">
    <source>
        <dbReference type="Proteomes" id="UP000578686"/>
    </source>
</evidence>
<comment type="caution">
    <text evidence="2">The sequence shown here is derived from an EMBL/GenBank/DDBJ whole genome shotgun (WGS) entry which is preliminary data.</text>
</comment>
<protein>
    <recommendedName>
        <fullName evidence="4">DUF3558 domain-containing protein</fullName>
    </recommendedName>
</protein>
<evidence type="ECO:0008006" key="4">
    <source>
        <dbReference type="Google" id="ProtNLM"/>
    </source>
</evidence>
<organism evidence="2 3">
    <name type="scientific">Streptomyces lonarensis</name>
    <dbReference type="NCBI Taxonomy" id="700599"/>
    <lineage>
        <taxon>Bacteria</taxon>
        <taxon>Bacillati</taxon>
        <taxon>Actinomycetota</taxon>
        <taxon>Actinomycetes</taxon>
        <taxon>Kitasatosporales</taxon>
        <taxon>Streptomycetaceae</taxon>
        <taxon>Streptomyces</taxon>
    </lineage>
</organism>
<accession>A0A7X6HZ19</accession>
<reference evidence="2 3" key="1">
    <citation type="submission" date="2020-03" db="EMBL/GenBank/DDBJ databases">
        <title>Draft genome of Streptomyces sp. ventii, isolated from the Axial Seamount in the Pacific Ocean, and resequencing of the two type strains Streptomyces lonarensis strain NCL 716 and Streptomyces bohaiensis strain 11A07.</title>
        <authorList>
            <person name="Loughran R.M."/>
            <person name="Pfannmuller K.M."/>
            <person name="Wasson B.J."/>
            <person name="Deadmond M.C."/>
            <person name="Paddock B.E."/>
            <person name="Koyack M.J."/>
            <person name="Gallegos D.A."/>
            <person name="Mitchell E.A."/>
            <person name="Ushijima B."/>
            <person name="Saw J.H."/>
            <person name="Mcphail K.L."/>
            <person name="Videau P."/>
        </authorList>
    </citation>
    <scope>NUCLEOTIDE SEQUENCE [LARGE SCALE GENOMIC DNA]</scope>
    <source>
        <strain evidence="2 3">NCL716</strain>
    </source>
</reference>
<dbReference type="RefSeq" id="WP_167969069.1">
    <property type="nucleotide sequence ID" value="NZ_BHZG01000508.1"/>
</dbReference>
<dbReference type="AlphaFoldDB" id="A0A7X6HZ19"/>
<keyword evidence="3" id="KW-1185">Reference proteome</keyword>
<dbReference type="EMBL" id="JAAVJD010000051">
    <property type="protein sequence ID" value="NJQ05789.1"/>
    <property type="molecule type" value="Genomic_DNA"/>
</dbReference>
<feature type="chain" id="PRO_5030961291" description="DUF3558 domain-containing protein" evidence="1">
    <location>
        <begin position="28"/>
        <end position="190"/>
    </location>
</feature>
<feature type="signal peptide" evidence="1">
    <location>
        <begin position="1"/>
        <end position="27"/>
    </location>
</feature>
<evidence type="ECO:0000313" key="2">
    <source>
        <dbReference type="EMBL" id="NJQ05789.1"/>
    </source>
</evidence>
<dbReference type="Proteomes" id="UP000578686">
    <property type="component" value="Unassembled WGS sequence"/>
</dbReference>
<dbReference type="PROSITE" id="PS51257">
    <property type="entry name" value="PROKAR_LIPOPROTEIN"/>
    <property type="match status" value="1"/>
</dbReference>
<evidence type="ECO:0000256" key="1">
    <source>
        <dbReference type="SAM" id="SignalP"/>
    </source>
</evidence>